<dbReference type="EMBL" id="RPFP01000144">
    <property type="protein sequence ID" value="RPF66839.1"/>
    <property type="molecule type" value="Genomic_DNA"/>
</dbReference>
<evidence type="ECO:0000259" key="3">
    <source>
        <dbReference type="Pfam" id="PF00591"/>
    </source>
</evidence>
<evidence type="ECO:0000313" key="5">
    <source>
        <dbReference type="Proteomes" id="UP000276972"/>
    </source>
</evidence>
<accession>A0A7Z6UYF0</accession>
<name>A0A7Z6UYF0_HELPX</name>
<dbReference type="GO" id="GO:0005829">
    <property type="term" value="C:cytosol"/>
    <property type="evidence" value="ECO:0007669"/>
    <property type="project" value="TreeGrafter"/>
</dbReference>
<reference evidence="4 5" key="1">
    <citation type="submission" date="2018-11" db="EMBL/GenBank/DDBJ databases">
        <authorList>
            <person name="Gutierrez A.J."/>
            <person name="Bravo M."/>
        </authorList>
    </citation>
    <scope>NUCLEOTIDE SEQUENCE [LARGE SCALE GENOMIC DNA]</scope>
    <source>
        <strain evidence="4 5">22388</strain>
    </source>
</reference>
<dbReference type="Pfam" id="PF00591">
    <property type="entry name" value="Glycos_transf_3"/>
    <property type="match status" value="1"/>
</dbReference>
<dbReference type="GO" id="GO:0004048">
    <property type="term" value="F:anthranilate phosphoribosyltransferase activity"/>
    <property type="evidence" value="ECO:0007669"/>
    <property type="project" value="InterPro"/>
</dbReference>
<dbReference type="Proteomes" id="UP000276972">
    <property type="component" value="Unassembled WGS sequence"/>
</dbReference>
<dbReference type="InterPro" id="IPR035902">
    <property type="entry name" value="Nuc_phospho_transferase"/>
</dbReference>
<protein>
    <submittedName>
        <fullName evidence="4">Anthranilate phosphoribosyltransferase</fullName>
    </submittedName>
</protein>
<dbReference type="Gene3D" id="3.40.1030.10">
    <property type="entry name" value="Nucleoside phosphorylase/phosphoribosyltransferase catalytic domain"/>
    <property type="match status" value="1"/>
</dbReference>
<evidence type="ECO:0000256" key="1">
    <source>
        <dbReference type="ARBA" id="ARBA00022676"/>
    </source>
</evidence>
<dbReference type="GO" id="GO:0000162">
    <property type="term" value="P:L-tryptophan biosynthetic process"/>
    <property type="evidence" value="ECO:0007669"/>
    <property type="project" value="InterPro"/>
</dbReference>
<evidence type="ECO:0000313" key="4">
    <source>
        <dbReference type="EMBL" id="RPF66839.1"/>
    </source>
</evidence>
<dbReference type="PANTHER" id="PTHR43285:SF2">
    <property type="entry name" value="ANTHRANILATE PHOSPHORIBOSYLTRANSFERASE"/>
    <property type="match status" value="1"/>
</dbReference>
<gene>
    <name evidence="4" type="ORF">EGV97_09235</name>
</gene>
<feature type="non-terminal residue" evidence="4">
    <location>
        <position position="1"/>
    </location>
</feature>
<dbReference type="InterPro" id="IPR005940">
    <property type="entry name" value="Anthranilate_Pribosyl_Tfrase"/>
</dbReference>
<evidence type="ECO:0000256" key="2">
    <source>
        <dbReference type="ARBA" id="ARBA00022679"/>
    </source>
</evidence>
<dbReference type="AlphaFoldDB" id="A0A7Z6UYF0"/>
<proteinExistence type="predicted"/>
<keyword evidence="2 4" id="KW-0808">Transferase</keyword>
<comment type="caution">
    <text evidence="4">The sequence shown here is derived from an EMBL/GenBank/DDBJ whole genome shotgun (WGS) entry which is preliminary data.</text>
</comment>
<feature type="domain" description="Glycosyl transferase family 3" evidence="3">
    <location>
        <begin position="3"/>
        <end position="146"/>
    </location>
</feature>
<dbReference type="InterPro" id="IPR000312">
    <property type="entry name" value="Glycosyl_Trfase_fam3"/>
</dbReference>
<dbReference type="PANTHER" id="PTHR43285">
    <property type="entry name" value="ANTHRANILATE PHOSPHORIBOSYLTRANSFERASE"/>
    <property type="match status" value="1"/>
</dbReference>
<organism evidence="4 5">
    <name type="scientific">Helicobacter pylori</name>
    <name type="common">Campylobacter pylori</name>
    <dbReference type="NCBI Taxonomy" id="210"/>
    <lineage>
        <taxon>Bacteria</taxon>
        <taxon>Pseudomonadati</taxon>
        <taxon>Campylobacterota</taxon>
        <taxon>Epsilonproteobacteria</taxon>
        <taxon>Campylobacterales</taxon>
        <taxon>Helicobacteraceae</taxon>
        <taxon>Helicobacter</taxon>
    </lineage>
</organism>
<keyword evidence="1 4" id="KW-0328">Glycosyltransferase</keyword>
<dbReference type="SUPFAM" id="SSF52418">
    <property type="entry name" value="Nucleoside phosphorylase/phosphoribosyltransferase catalytic domain"/>
    <property type="match status" value="1"/>
</dbReference>
<sequence>NCCLGPLINPLRPKIQLLGVYDKSLCKTMALALKALGVKRAMVVNGGGTDEIVLHDITHACELKNNEILEYDLSAKDFDLPPYDLKELQIKNAKESAQACLDILENKGKNSHTMVVVANVASLLYLSHKAKDLKEGVGMTLEHLKTKAPYTHLQKIIRLSHA</sequence>